<evidence type="ECO:0000313" key="1">
    <source>
        <dbReference type="Proteomes" id="UP000887576"/>
    </source>
</evidence>
<reference evidence="2" key="1">
    <citation type="submission" date="2022-11" db="UniProtKB">
        <authorList>
            <consortium name="WormBaseParasite"/>
        </authorList>
    </citation>
    <scope>IDENTIFICATION</scope>
</reference>
<sequence length="270" mass="30142">MTEISMHYPTSLLPQPSEIPQNQSPSPPEHVEDEDAISDSDSFRCESTASASNDKLHSSGSMSHVKRPMNAFMVWSRGQRKKMASENPKMHNSEISKRLGMEWKQLSEQEKRPFIDEAKRLRSLHMKEHPDYKYRPRRKPKSCISNGLQNIPVSQVPKFPPGKSFGFGTAENLLSSLPQFNVPSNLPVPVSSAATANLLRTHPALYLAATSEMPEFPPSGINLAYYNQLLSLQQQAQQQQDLQRQLLAYLALNKTVGSNLSPVGTVANSM</sequence>
<accession>A0AC34QS29</accession>
<name>A0AC34QS29_9BILA</name>
<evidence type="ECO:0000313" key="2">
    <source>
        <dbReference type="WBParaSite" id="JU765_v2.g18675.t1"/>
    </source>
</evidence>
<dbReference type="Proteomes" id="UP000887576">
    <property type="component" value="Unplaced"/>
</dbReference>
<organism evidence="1 2">
    <name type="scientific">Panagrolaimus sp. JU765</name>
    <dbReference type="NCBI Taxonomy" id="591449"/>
    <lineage>
        <taxon>Eukaryota</taxon>
        <taxon>Metazoa</taxon>
        <taxon>Ecdysozoa</taxon>
        <taxon>Nematoda</taxon>
        <taxon>Chromadorea</taxon>
        <taxon>Rhabditida</taxon>
        <taxon>Tylenchina</taxon>
        <taxon>Panagrolaimomorpha</taxon>
        <taxon>Panagrolaimoidea</taxon>
        <taxon>Panagrolaimidae</taxon>
        <taxon>Panagrolaimus</taxon>
    </lineage>
</organism>
<protein>
    <submittedName>
        <fullName evidence="2">HMG box domain-containing protein</fullName>
    </submittedName>
</protein>
<dbReference type="WBParaSite" id="JU765_v2.g18675.t1">
    <property type="protein sequence ID" value="JU765_v2.g18675.t1"/>
    <property type="gene ID" value="JU765_v2.g18675"/>
</dbReference>
<proteinExistence type="predicted"/>